<dbReference type="Proteomes" id="UP000499080">
    <property type="component" value="Unassembled WGS sequence"/>
</dbReference>
<sequence length="306" mass="35455">MNLIEDLGSSISLLRIENYGLKEATGNNDPAIIKVTNSQSTHGSGRNIIDNDCVLIVKRKEIDNEKFPENKEIITMVIEKSNSTARVRGMTKINGGGIKIATADEDEVKALKAQLEEEDGVSEKFEIYISRKRRPQFILYNVEKELKNKDDLLNWLLAKNVVLANRNNRPLIKINFKIPTRNTKFNFSVLTVEPEILFTLIAKQGLYFQFTRFCFTEFINVKLCKHCFGYGHNIKYSENREKKRPQRFDNREELKPKGVEHDCSRPKYHQCTIVREEYGADYGVNHGILEKFKLSKDLNYSYTKTF</sequence>
<accession>A0A4Y2URA9</accession>
<evidence type="ECO:0000313" key="2">
    <source>
        <dbReference type="Proteomes" id="UP000499080"/>
    </source>
</evidence>
<evidence type="ECO:0000313" key="1">
    <source>
        <dbReference type="EMBL" id="GBO14090.1"/>
    </source>
</evidence>
<protein>
    <submittedName>
        <fullName evidence="1">Uncharacterized protein</fullName>
    </submittedName>
</protein>
<comment type="caution">
    <text evidence="1">The sequence shown here is derived from an EMBL/GenBank/DDBJ whole genome shotgun (WGS) entry which is preliminary data.</text>
</comment>
<dbReference type="EMBL" id="BGPR01038268">
    <property type="protein sequence ID" value="GBO14090.1"/>
    <property type="molecule type" value="Genomic_DNA"/>
</dbReference>
<dbReference type="AlphaFoldDB" id="A0A4Y2URA9"/>
<proteinExistence type="predicted"/>
<gene>
    <name evidence="1" type="ORF">AVEN_10870_1</name>
</gene>
<organism evidence="1 2">
    <name type="scientific">Araneus ventricosus</name>
    <name type="common">Orbweaver spider</name>
    <name type="synonym">Epeira ventricosa</name>
    <dbReference type="NCBI Taxonomy" id="182803"/>
    <lineage>
        <taxon>Eukaryota</taxon>
        <taxon>Metazoa</taxon>
        <taxon>Ecdysozoa</taxon>
        <taxon>Arthropoda</taxon>
        <taxon>Chelicerata</taxon>
        <taxon>Arachnida</taxon>
        <taxon>Araneae</taxon>
        <taxon>Araneomorphae</taxon>
        <taxon>Entelegynae</taxon>
        <taxon>Araneoidea</taxon>
        <taxon>Araneidae</taxon>
        <taxon>Araneus</taxon>
    </lineage>
</organism>
<reference evidence="1 2" key="1">
    <citation type="journal article" date="2019" name="Sci. Rep.">
        <title>Orb-weaving spider Araneus ventricosus genome elucidates the spidroin gene catalogue.</title>
        <authorList>
            <person name="Kono N."/>
            <person name="Nakamura H."/>
            <person name="Ohtoshi R."/>
            <person name="Moran D.A.P."/>
            <person name="Shinohara A."/>
            <person name="Yoshida Y."/>
            <person name="Fujiwara M."/>
            <person name="Mori M."/>
            <person name="Tomita M."/>
            <person name="Arakawa K."/>
        </authorList>
    </citation>
    <scope>NUCLEOTIDE SEQUENCE [LARGE SCALE GENOMIC DNA]</scope>
</reference>
<keyword evidence="2" id="KW-1185">Reference proteome</keyword>
<name>A0A4Y2URA9_ARAVE</name>